<dbReference type="SUPFAM" id="SSF52266">
    <property type="entry name" value="SGNH hydrolase"/>
    <property type="match status" value="1"/>
</dbReference>
<protein>
    <recommendedName>
        <fullName evidence="4">DUF1574 domain-containing protein</fullName>
    </recommendedName>
</protein>
<dbReference type="Gene3D" id="3.40.50.1110">
    <property type="entry name" value="SGNH hydrolase"/>
    <property type="match status" value="1"/>
</dbReference>
<accession>A0A6N4STI9</accession>
<keyword evidence="1" id="KW-0472">Membrane</keyword>
<evidence type="ECO:0000256" key="1">
    <source>
        <dbReference type="SAM" id="Phobius"/>
    </source>
</evidence>
<name>A0A6N4STI9_CYTH3</name>
<proteinExistence type="predicted"/>
<dbReference type="EMBL" id="CP000383">
    <property type="protein sequence ID" value="ABG59742.1"/>
    <property type="molecule type" value="Genomic_DNA"/>
</dbReference>
<reference evidence="2 3" key="1">
    <citation type="journal article" date="2007" name="Appl. Environ. Microbiol.">
        <title>Genome sequence of the cellulolytic gliding bacterium Cytophaga hutchinsonii.</title>
        <authorList>
            <person name="Xie G."/>
            <person name="Bruce D.C."/>
            <person name="Challacombe J.F."/>
            <person name="Chertkov O."/>
            <person name="Detter J.C."/>
            <person name="Gilna P."/>
            <person name="Han C.S."/>
            <person name="Lucas S."/>
            <person name="Misra M."/>
            <person name="Myers G.L."/>
            <person name="Richardson P."/>
            <person name="Tapia R."/>
            <person name="Thayer N."/>
            <person name="Thompson L.S."/>
            <person name="Brettin T.S."/>
            <person name="Henrissat B."/>
            <person name="Wilson D.B."/>
            <person name="McBride M.J."/>
        </authorList>
    </citation>
    <scope>NUCLEOTIDE SEQUENCE [LARGE SCALE GENOMIC DNA]</scope>
    <source>
        <strain evidence="3">ATCC 33406 / DSM 1761 / CIP 103989 / NBRC 15051 / NCIMB 9469 / D465</strain>
    </source>
</reference>
<gene>
    <name evidence="2" type="ordered locus">CHU_2488</name>
</gene>
<keyword evidence="3" id="KW-1185">Reference proteome</keyword>
<keyword evidence="1" id="KW-0812">Transmembrane</keyword>
<sequence>MISFTFNFSQMKLFKHKLFLLAGITLAASYVVYFVLNAYQLSYYKQSLKTRWALELKDQHVDYIFLGSSRMANMISSTAFDSSLHQTSINLATPGSSYGESYVLFQQYLANGNTAKTLVLSFDLFKSRHLDLSAEPITPLVFKQFDFFPYQEIPEIKSVYNSYTAPWHMYLWKYLPFSRFAEFNTYFKADSMLQFVMDGKPQHASFNTHTGEQLIHNFTFKGERISAPGVVRLGPRSEKYLLKILSLAKKNNISIILVTAPYYKMATFDRTIHNTYVSFLKNTFNTRYIDFTASGAWNSYTYFSDPIHTNVYGSKLYTKMLCDSLNVNKITNTSSENETYF</sequence>
<dbReference type="Proteomes" id="UP000001822">
    <property type="component" value="Chromosome"/>
</dbReference>
<dbReference type="AlphaFoldDB" id="A0A6N4STI9"/>
<dbReference type="KEGG" id="chu:CHU_2488"/>
<dbReference type="InterPro" id="IPR036514">
    <property type="entry name" value="SGNH_hydro_sf"/>
</dbReference>
<evidence type="ECO:0000313" key="3">
    <source>
        <dbReference type="Proteomes" id="UP000001822"/>
    </source>
</evidence>
<organism evidence="2 3">
    <name type="scientific">Cytophaga hutchinsonii (strain ATCC 33406 / DSM 1761 / CIP 103989 / NBRC 15051 / NCIMB 9469 / D465)</name>
    <dbReference type="NCBI Taxonomy" id="269798"/>
    <lineage>
        <taxon>Bacteria</taxon>
        <taxon>Pseudomonadati</taxon>
        <taxon>Bacteroidota</taxon>
        <taxon>Cytophagia</taxon>
        <taxon>Cytophagales</taxon>
        <taxon>Cytophagaceae</taxon>
        <taxon>Cytophaga</taxon>
    </lineage>
</organism>
<evidence type="ECO:0000313" key="2">
    <source>
        <dbReference type="EMBL" id="ABG59742.1"/>
    </source>
</evidence>
<feature type="transmembrane region" description="Helical" evidence="1">
    <location>
        <begin position="18"/>
        <end position="36"/>
    </location>
</feature>
<dbReference type="GO" id="GO:0016788">
    <property type="term" value="F:hydrolase activity, acting on ester bonds"/>
    <property type="evidence" value="ECO:0007669"/>
    <property type="project" value="UniProtKB-ARBA"/>
</dbReference>
<evidence type="ECO:0008006" key="4">
    <source>
        <dbReference type="Google" id="ProtNLM"/>
    </source>
</evidence>
<keyword evidence="1" id="KW-1133">Transmembrane helix</keyword>